<protein>
    <submittedName>
        <fullName evidence="1">Uncharacterized protein</fullName>
    </submittedName>
</protein>
<accession>A0A8X7QPJ4</accession>
<keyword evidence="2" id="KW-1185">Reference proteome</keyword>
<organism evidence="1 2">
    <name type="scientific">Brassica carinata</name>
    <name type="common">Ethiopian mustard</name>
    <name type="synonym">Abyssinian cabbage</name>
    <dbReference type="NCBI Taxonomy" id="52824"/>
    <lineage>
        <taxon>Eukaryota</taxon>
        <taxon>Viridiplantae</taxon>
        <taxon>Streptophyta</taxon>
        <taxon>Embryophyta</taxon>
        <taxon>Tracheophyta</taxon>
        <taxon>Spermatophyta</taxon>
        <taxon>Magnoliopsida</taxon>
        <taxon>eudicotyledons</taxon>
        <taxon>Gunneridae</taxon>
        <taxon>Pentapetalae</taxon>
        <taxon>rosids</taxon>
        <taxon>malvids</taxon>
        <taxon>Brassicales</taxon>
        <taxon>Brassicaceae</taxon>
        <taxon>Brassiceae</taxon>
        <taxon>Brassica</taxon>
    </lineage>
</organism>
<dbReference type="EMBL" id="JAAMPC010000013">
    <property type="protein sequence ID" value="KAG2273357.1"/>
    <property type="molecule type" value="Genomic_DNA"/>
</dbReference>
<evidence type="ECO:0000313" key="2">
    <source>
        <dbReference type="Proteomes" id="UP000886595"/>
    </source>
</evidence>
<comment type="caution">
    <text evidence="1">The sequence shown here is derived from an EMBL/GenBank/DDBJ whole genome shotgun (WGS) entry which is preliminary data.</text>
</comment>
<reference evidence="1 2" key="1">
    <citation type="submission" date="2020-02" db="EMBL/GenBank/DDBJ databases">
        <authorList>
            <person name="Ma Q."/>
            <person name="Huang Y."/>
            <person name="Song X."/>
            <person name="Pei D."/>
        </authorList>
    </citation>
    <scope>NUCLEOTIDE SEQUENCE [LARGE SCALE GENOMIC DNA]</scope>
    <source>
        <strain evidence="1">Sxm20200214</strain>
        <tissue evidence="1">Leaf</tissue>
    </source>
</reference>
<dbReference type="AlphaFoldDB" id="A0A8X7QPJ4"/>
<gene>
    <name evidence="1" type="ORF">Bca52824_067912</name>
</gene>
<proteinExistence type="predicted"/>
<dbReference type="Proteomes" id="UP000886595">
    <property type="component" value="Unassembled WGS sequence"/>
</dbReference>
<name>A0A8X7QPJ4_BRACI</name>
<sequence>MLRSPLFLLQSIVSSNLQTTGDASLISPLLPLRRPLLPSLRFSCVHGVTELRFLQSDSTHCFTFDLASAQVHSVAWNSNRTKLASGSVDQTARRAIELERRRVINLQLPEFKNNGVSNNHRSFSVGSPGLEVDNNKNIMSQLLIA</sequence>
<evidence type="ECO:0000313" key="1">
    <source>
        <dbReference type="EMBL" id="KAG2273357.1"/>
    </source>
</evidence>